<evidence type="ECO:0000259" key="3">
    <source>
        <dbReference type="Pfam" id="PF01182"/>
    </source>
</evidence>
<dbReference type="InterPro" id="IPR006148">
    <property type="entry name" value="Glc/Gal-6P_isomerase"/>
</dbReference>
<protein>
    <recommendedName>
        <fullName evidence="2">Glucosamine-6-phosphate deaminase</fullName>
        <ecNumber evidence="2">3.5.99.6</ecNumber>
    </recommendedName>
</protein>
<name>D1ARQ0_SEBTE</name>
<gene>
    <name evidence="4" type="ordered locus">Sterm_3702</name>
</gene>
<proteinExistence type="predicted"/>
<dbReference type="GO" id="GO:0006046">
    <property type="term" value="P:N-acetylglucosamine catabolic process"/>
    <property type="evidence" value="ECO:0007669"/>
    <property type="project" value="UniProtKB-UniRule"/>
</dbReference>
<dbReference type="Gene3D" id="3.40.50.1360">
    <property type="match status" value="1"/>
</dbReference>
<evidence type="ECO:0000313" key="5">
    <source>
        <dbReference type="Proteomes" id="UP000000845"/>
    </source>
</evidence>
<dbReference type="NCBIfam" id="TIGR00502">
    <property type="entry name" value="nagB"/>
    <property type="match status" value="1"/>
</dbReference>
<dbReference type="eggNOG" id="COG0363">
    <property type="taxonomic scope" value="Bacteria"/>
</dbReference>
<dbReference type="RefSeq" id="WP_012863118.1">
    <property type="nucleotide sequence ID" value="NC_013517.1"/>
</dbReference>
<dbReference type="KEGG" id="str:Sterm_3702"/>
<dbReference type="InterPro" id="IPR004547">
    <property type="entry name" value="Glucosamine6P_isomerase"/>
</dbReference>
<keyword evidence="4" id="KW-0413">Isomerase</keyword>
<keyword evidence="1" id="KW-0378">Hydrolase</keyword>
<dbReference type="STRING" id="526218.Sterm_3702"/>
<dbReference type="Pfam" id="PF01182">
    <property type="entry name" value="Glucosamine_iso"/>
    <property type="match status" value="1"/>
</dbReference>
<dbReference type="AlphaFoldDB" id="D1ARQ0"/>
<organism evidence="4 5">
    <name type="scientific">Sebaldella termitidis (strain ATCC 33386 / NCTC 11300)</name>
    <dbReference type="NCBI Taxonomy" id="526218"/>
    <lineage>
        <taxon>Bacteria</taxon>
        <taxon>Fusobacteriati</taxon>
        <taxon>Fusobacteriota</taxon>
        <taxon>Fusobacteriia</taxon>
        <taxon>Fusobacteriales</taxon>
        <taxon>Leptotrichiaceae</taxon>
        <taxon>Sebaldella</taxon>
    </lineage>
</organism>
<dbReference type="GO" id="GO:0042802">
    <property type="term" value="F:identical protein binding"/>
    <property type="evidence" value="ECO:0007669"/>
    <property type="project" value="TreeGrafter"/>
</dbReference>
<evidence type="ECO:0000313" key="4">
    <source>
        <dbReference type="EMBL" id="ACZ10536.1"/>
    </source>
</evidence>
<dbReference type="GO" id="GO:0019262">
    <property type="term" value="P:N-acetylneuraminate catabolic process"/>
    <property type="evidence" value="ECO:0007669"/>
    <property type="project" value="TreeGrafter"/>
</dbReference>
<reference evidence="5" key="1">
    <citation type="submission" date="2009-09" db="EMBL/GenBank/DDBJ databases">
        <title>The complete chromosome of Sebaldella termitidis ATCC 33386.</title>
        <authorList>
            <consortium name="US DOE Joint Genome Institute (JGI-PGF)"/>
            <person name="Lucas S."/>
            <person name="Copeland A."/>
            <person name="Lapidus A."/>
            <person name="Glavina del Rio T."/>
            <person name="Dalin E."/>
            <person name="Tice H."/>
            <person name="Bruce D."/>
            <person name="Goodwin L."/>
            <person name="Pitluck S."/>
            <person name="Kyrpides N."/>
            <person name="Mavromatis K."/>
            <person name="Ivanova N."/>
            <person name="Mikhailova N."/>
            <person name="Sims D."/>
            <person name="Meincke L."/>
            <person name="Brettin T."/>
            <person name="Detter J.C."/>
            <person name="Han C."/>
            <person name="Larimer F."/>
            <person name="Land M."/>
            <person name="Hauser L."/>
            <person name="Markowitz V."/>
            <person name="Cheng J.F."/>
            <person name="Hugenholtz P."/>
            <person name="Woyke T."/>
            <person name="Wu D."/>
            <person name="Eisen J.A."/>
        </authorList>
    </citation>
    <scope>NUCLEOTIDE SEQUENCE [LARGE SCALE GENOMIC DNA]</scope>
    <source>
        <strain evidence="5">ATCC 33386 / NCTC 11300</strain>
    </source>
</reference>
<dbReference type="GO" id="GO:0004342">
    <property type="term" value="F:glucosamine-6-phosphate deaminase activity"/>
    <property type="evidence" value="ECO:0007669"/>
    <property type="project" value="UniProtKB-UniRule"/>
</dbReference>
<evidence type="ECO:0000256" key="2">
    <source>
        <dbReference type="NCBIfam" id="TIGR00502"/>
    </source>
</evidence>
<evidence type="ECO:0000256" key="1">
    <source>
        <dbReference type="ARBA" id="ARBA00022801"/>
    </source>
</evidence>
<keyword evidence="5" id="KW-1185">Reference proteome</keyword>
<accession>D1ARQ0</accession>
<sequence length="247" mass="27987">MKVIIEKDYTAMSNKAAEITAEVIKNNPHAVLSLPTGSTPVGCLEKLADMHKTENLNFENVSIFNMDEYVALKKDDPQGYYYFLNHYLYKHVNINLENTYCPDIENPDLEKACKEYTDLIEKKGGFDLILLGIGRDGHIAFNMPGNRLQAYTHIEQLSNETIEDNSRFFENKEDTPTRAVTLGITPILASKKILLIVNGKNKGEAVKKFLENKEITTALPISFLWLHNDVTVILDEEAATCLKPEYK</sequence>
<dbReference type="HOGENOM" id="CLU_049611_1_1_0"/>
<dbReference type="CDD" id="cd01399">
    <property type="entry name" value="GlcN6P_deaminase"/>
    <property type="match status" value="1"/>
</dbReference>
<dbReference type="PANTHER" id="PTHR11280:SF5">
    <property type="entry name" value="GLUCOSAMINE-6-PHOSPHATE ISOMERASE"/>
    <property type="match status" value="1"/>
</dbReference>
<dbReference type="GO" id="GO:0005975">
    <property type="term" value="P:carbohydrate metabolic process"/>
    <property type="evidence" value="ECO:0007669"/>
    <property type="project" value="InterPro"/>
</dbReference>
<dbReference type="EMBL" id="CP001739">
    <property type="protein sequence ID" value="ACZ10536.1"/>
    <property type="molecule type" value="Genomic_DNA"/>
</dbReference>
<reference evidence="4 5" key="2">
    <citation type="journal article" date="2010" name="Stand. Genomic Sci.">
        <title>Complete genome sequence of Sebaldella termitidis type strain (NCTC 11300).</title>
        <authorList>
            <person name="Harmon-Smith M."/>
            <person name="Celia L."/>
            <person name="Chertkov O."/>
            <person name="Lapidus A."/>
            <person name="Copeland A."/>
            <person name="Glavina Del Rio T."/>
            <person name="Nolan M."/>
            <person name="Lucas S."/>
            <person name="Tice H."/>
            <person name="Cheng J.F."/>
            <person name="Han C."/>
            <person name="Detter J.C."/>
            <person name="Bruce D."/>
            <person name="Goodwin L."/>
            <person name="Pitluck S."/>
            <person name="Pati A."/>
            <person name="Liolios K."/>
            <person name="Ivanova N."/>
            <person name="Mavromatis K."/>
            <person name="Mikhailova N."/>
            <person name="Chen A."/>
            <person name="Palaniappan K."/>
            <person name="Land M."/>
            <person name="Hauser L."/>
            <person name="Chang Y.J."/>
            <person name="Jeffries C.D."/>
            <person name="Brettin T."/>
            <person name="Goker M."/>
            <person name="Beck B."/>
            <person name="Bristow J."/>
            <person name="Eisen J.A."/>
            <person name="Markowitz V."/>
            <person name="Hugenholtz P."/>
            <person name="Kyrpides N.C."/>
            <person name="Klenk H.P."/>
            <person name="Chen F."/>
        </authorList>
    </citation>
    <scope>NUCLEOTIDE SEQUENCE [LARGE SCALE GENOMIC DNA]</scope>
    <source>
        <strain evidence="5">ATCC 33386 / NCTC 11300</strain>
    </source>
</reference>
<dbReference type="EC" id="3.5.99.6" evidence="2"/>
<dbReference type="Proteomes" id="UP000000845">
    <property type="component" value="Chromosome"/>
</dbReference>
<dbReference type="GO" id="GO:0005737">
    <property type="term" value="C:cytoplasm"/>
    <property type="evidence" value="ECO:0007669"/>
    <property type="project" value="TreeGrafter"/>
</dbReference>
<feature type="domain" description="Glucosamine/galactosamine-6-phosphate isomerase" evidence="3">
    <location>
        <begin position="10"/>
        <end position="225"/>
    </location>
</feature>
<dbReference type="InterPro" id="IPR037171">
    <property type="entry name" value="NagB/RpiA_transferase-like"/>
</dbReference>
<dbReference type="GO" id="GO:0006043">
    <property type="term" value="P:glucosamine catabolic process"/>
    <property type="evidence" value="ECO:0007669"/>
    <property type="project" value="TreeGrafter"/>
</dbReference>
<dbReference type="GO" id="GO:0016853">
    <property type="term" value="F:isomerase activity"/>
    <property type="evidence" value="ECO:0007669"/>
    <property type="project" value="UniProtKB-KW"/>
</dbReference>
<dbReference type="SUPFAM" id="SSF100950">
    <property type="entry name" value="NagB/RpiA/CoA transferase-like"/>
    <property type="match status" value="1"/>
</dbReference>
<dbReference type="PANTHER" id="PTHR11280">
    <property type="entry name" value="GLUCOSAMINE-6-PHOSPHATE ISOMERASE"/>
    <property type="match status" value="1"/>
</dbReference>